<dbReference type="AlphaFoldDB" id="A0A0A8YKW1"/>
<organism evidence="1">
    <name type="scientific">Arundo donax</name>
    <name type="common">Giant reed</name>
    <name type="synonym">Donax arundinaceus</name>
    <dbReference type="NCBI Taxonomy" id="35708"/>
    <lineage>
        <taxon>Eukaryota</taxon>
        <taxon>Viridiplantae</taxon>
        <taxon>Streptophyta</taxon>
        <taxon>Embryophyta</taxon>
        <taxon>Tracheophyta</taxon>
        <taxon>Spermatophyta</taxon>
        <taxon>Magnoliopsida</taxon>
        <taxon>Liliopsida</taxon>
        <taxon>Poales</taxon>
        <taxon>Poaceae</taxon>
        <taxon>PACMAD clade</taxon>
        <taxon>Arundinoideae</taxon>
        <taxon>Arundineae</taxon>
        <taxon>Arundo</taxon>
    </lineage>
</organism>
<reference evidence="1" key="2">
    <citation type="journal article" date="2015" name="Data Brief">
        <title>Shoot transcriptome of the giant reed, Arundo donax.</title>
        <authorList>
            <person name="Barrero R.A."/>
            <person name="Guerrero F.D."/>
            <person name="Moolhuijzen P."/>
            <person name="Goolsby J.A."/>
            <person name="Tidwell J."/>
            <person name="Bellgard S.E."/>
            <person name="Bellgard M.I."/>
        </authorList>
    </citation>
    <scope>NUCLEOTIDE SEQUENCE</scope>
    <source>
        <tissue evidence="1">Shoot tissue taken approximately 20 cm above the soil surface</tissue>
    </source>
</reference>
<sequence>MPAGPSVGASHKLMRCCLDVSRRFDRLQAGLSVGAPR</sequence>
<proteinExistence type="predicted"/>
<dbReference type="EMBL" id="GBRH01270834">
    <property type="protein sequence ID" value="JAD27061.1"/>
    <property type="molecule type" value="Transcribed_RNA"/>
</dbReference>
<evidence type="ECO:0000313" key="1">
    <source>
        <dbReference type="EMBL" id="JAD27061.1"/>
    </source>
</evidence>
<reference evidence="1" key="1">
    <citation type="submission" date="2014-09" db="EMBL/GenBank/DDBJ databases">
        <authorList>
            <person name="Magalhaes I.L.F."/>
            <person name="Oliveira U."/>
            <person name="Santos F.R."/>
            <person name="Vidigal T.H.D.A."/>
            <person name="Brescovit A.D."/>
            <person name="Santos A.J."/>
        </authorList>
    </citation>
    <scope>NUCLEOTIDE SEQUENCE</scope>
    <source>
        <tissue evidence="1">Shoot tissue taken approximately 20 cm above the soil surface</tissue>
    </source>
</reference>
<accession>A0A0A8YKW1</accession>
<name>A0A0A8YKW1_ARUDO</name>
<protein>
    <submittedName>
        <fullName evidence="1">Uncharacterized protein</fullName>
    </submittedName>
</protein>